<proteinExistence type="predicted"/>
<evidence type="ECO:0000256" key="1">
    <source>
        <dbReference type="SAM" id="SignalP"/>
    </source>
</evidence>
<evidence type="ECO:0008006" key="4">
    <source>
        <dbReference type="Google" id="ProtNLM"/>
    </source>
</evidence>
<organism evidence="2 3">
    <name type="scientific">Marinomonas aquimarina</name>
    <dbReference type="NCBI Taxonomy" id="295068"/>
    <lineage>
        <taxon>Bacteria</taxon>
        <taxon>Pseudomonadati</taxon>
        <taxon>Pseudomonadota</taxon>
        <taxon>Gammaproteobacteria</taxon>
        <taxon>Oceanospirillales</taxon>
        <taxon>Oceanospirillaceae</taxon>
        <taxon>Marinomonas</taxon>
    </lineage>
</organism>
<protein>
    <recommendedName>
        <fullName evidence="4">Lipoprotein</fullName>
    </recommendedName>
</protein>
<accession>A0A1A8TP26</accession>
<name>A0A1A8TP26_9GAMM</name>
<sequence length="70" mass="7450">MKLSLISLVALFLSGCALVGGSKSQLQEAYYVPVIVGDRPANTSPGVTPVHRSDEPSRADKAYYVPVISE</sequence>
<dbReference type="PROSITE" id="PS51257">
    <property type="entry name" value="PROKAR_LIPOPROTEIN"/>
    <property type="match status" value="1"/>
</dbReference>
<dbReference type="AlphaFoldDB" id="A0A1A8TP26"/>
<evidence type="ECO:0000313" key="3">
    <source>
        <dbReference type="Proteomes" id="UP000092627"/>
    </source>
</evidence>
<evidence type="ECO:0000313" key="2">
    <source>
        <dbReference type="EMBL" id="SBS35021.1"/>
    </source>
</evidence>
<keyword evidence="3" id="KW-1185">Reference proteome</keyword>
<feature type="signal peptide" evidence="1">
    <location>
        <begin position="1"/>
        <end position="19"/>
    </location>
</feature>
<dbReference type="STRING" id="295068.MAQ5080_03048"/>
<dbReference type="Proteomes" id="UP000092627">
    <property type="component" value="Unassembled WGS sequence"/>
</dbReference>
<reference evidence="2 3" key="1">
    <citation type="submission" date="2016-06" db="EMBL/GenBank/DDBJ databases">
        <authorList>
            <person name="Kjaerup R.B."/>
            <person name="Dalgaard T.S."/>
            <person name="Juul-Madsen H.R."/>
        </authorList>
    </citation>
    <scope>NUCLEOTIDE SEQUENCE [LARGE SCALE GENOMIC DNA]</scope>
    <source>
        <strain evidence="2 3">CECT 5080</strain>
    </source>
</reference>
<keyword evidence="1" id="KW-0732">Signal</keyword>
<gene>
    <name evidence="2" type="ORF">MAQ5080_03048</name>
</gene>
<dbReference type="EMBL" id="FLOC01000020">
    <property type="protein sequence ID" value="SBS35021.1"/>
    <property type="molecule type" value="Genomic_DNA"/>
</dbReference>
<feature type="chain" id="PRO_5008379185" description="Lipoprotein" evidence="1">
    <location>
        <begin position="20"/>
        <end position="70"/>
    </location>
</feature>